<dbReference type="Pfam" id="PF00126">
    <property type="entry name" value="HTH_1"/>
    <property type="match status" value="1"/>
</dbReference>
<proteinExistence type="inferred from homology"/>
<dbReference type="RefSeq" id="WP_212528623.1">
    <property type="nucleotide sequence ID" value="NZ_JAGSOG010000048.1"/>
</dbReference>
<evidence type="ECO:0000256" key="4">
    <source>
        <dbReference type="ARBA" id="ARBA00023163"/>
    </source>
</evidence>
<evidence type="ECO:0000259" key="5">
    <source>
        <dbReference type="PROSITE" id="PS50931"/>
    </source>
</evidence>
<reference evidence="6" key="1">
    <citation type="submission" date="2021-04" db="EMBL/GenBank/DDBJ databases">
        <title>Genome based classification of Actinospica acidithermotolerans sp. nov., an actinobacterium isolated from an Indonesian hot spring.</title>
        <authorList>
            <person name="Kusuma A.B."/>
            <person name="Putra K.E."/>
            <person name="Nafisah S."/>
            <person name="Loh J."/>
            <person name="Nouioui I."/>
            <person name="Goodfellow M."/>
        </authorList>
    </citation>
    <scope>NUCLEOTIDE SEQUENCE</scope>
    <source>
        <strain evidence="6">CSCA 57</strain>
    </source>
</reference>
<dbReference type="Pfam" id="PF03466">
    <property type="entry name" value="LysR_substrate"/>
    <property type="match status" value="1"/>
</dbReference>
<dbReference type="PRINTS" id="PR00039">
    <property type="entry name" value="HTHLYSR"/>
</dbReference>
<evidence type="ECO:0000256" key="2">
    <source>
        <dbReference type="ARBA" id="ARBA00023015"/>
    </source>
</evidence>
<dbReference type="PANTHER" id="PTHR30346">
    <property type="entry name" value="TRANSCRIPTIONAL DUAL REGULATOR HCAR-RELATED"/>
    <property type="match status" value="1"/>
</dbReference>
<dbReference type="PANTHER" id="PTHR30346:SF28">
    <property type="entry name" value="HTH-TYPE TRANSCRIPTIONAL REGULATOR CYNR"/>
    <property type="match status" value="1"/>
</dbReference>
<evidence type="ECO:0000313" key="6">
    <source>
        <dbReference type="EMBL" id="MBR7834101.1"/>
    </source>
</evidence>
<sequence>MQIEELRWFATLCETGHMGQAAAELGLSQPGLSRALARLEAELGAPLFDRNGRVLALNRFGRAFLTHAERILAEDEAGRRAVAELASPQTGTVALAFLYTVGNWLVPRLLLSFRAEHPHVRFHLVQGGNSANLQALERGEVDLVITSPRPADPGLAWRALRTEHLYLAVPAGHRLAHRRRVRIEDAGTGPFVATRQGTGLRESTEQMWQRAGIEPQIAFESDDVPALRGLVAVGLGVAVLPRSRTYDGNIDDSAEPWLRYIPLVAPDASRVLGLTWRQERWASPAVTAFRDAVTALAPELP</sequence>
<gene>
    <name evidence="6" type="ORF">KDL01_12550</name>
</gene>
<dbReference type="Proteomes" id="UP000675781">
    <property type="component" value="Unassembled WGS sequence"/>
</dbReference>
<dbReference type="GO" id="GO:0032993">
    <property type="term" value="C:protein-DNA complex"/>
    <property type="evidence" value="ECO:0007669"/>
    <property type="project" value="TreeGrafter"/>
</dbReference>
<dbReference type="Gene3D" id="1.10.10.10">
    <property type="entry name" value="Winged helix-like DNA-binding domain superfamily/Winged helix DNA-binding domain"/>
    <property type="match status" value="1"/>
</dbReference>
<dbReference type="SUPFAM" id="SSF53850">
    <property type="entry name" value="Periplasmic binding protein-like II"/>
    <property type="match status" value="1"/>
</dbReference>
<comment type="caution">
    <text evidence="6">The sequence shown here is derived from an EMBL/GenBank/DDBJ whole genome shotgun (WGS) entry which is preliminary data.</text>
</comment>
<evidence type="ECO:0000256" key="1">
    <source>
        <dbReference type="ARBA" id="ARBA00009437"/>
    </source>
</evidence>
<feature type="domain" description="HTH lysR-type" evidence="5">
    <location>
        <begin position="1"/>
        <end position="58"/>
    </location>
</feature>
<dbReference type="FunFam" id="1.10.10.10:FF:000001">
    <property type="entry name" value="LysR family transcriptional regulator"/>
    <property type="match status" value="1"/>
</dbReference>
<dbReference type="InterPro" id="IPR005119">
    <property type="entry name" value="LysR_subst-bd"/>
</dbReference>
<dbReference type="SUPFAM" id="SSF46785">
    <property type="entry name" value="Winged helix' DNA-binding domain"/>
    <property type="match status" value="1"/>
</dbReference>
<dbReference type="Gene3D" id="3.40.190.290">
    <property type="match status" value="1"/>
</dbReference>
<evidence type="ECO:0000313" key="7">
    <source>
        <dbReference type="Proteomes" id="UP000675781"/>
    </source>
</evidence>
<keyword evidence="7" id="KW-1185">Reference proteome</keyword>
<dbReference type="GO" id="GO:0003700">
    <property type="term" value="F:DNA-binding transcription factor activity"/>
    <property type="evidence" value="ECO:0007669"/>
    <property type="project" value="InterPro"/>
</dbReference>
<dbReference type="InterPro" id="IPR036388">
    <property type="entry name" value="WH-like_DNA-bd_sf"/>
</dbReference>
<dbReference type="AlphaFoldDB" id="A0A941IT89"/>
<dbReference type="PROSITE" id="PS50931">
    <property type="entry name" value="HTH_LYSR"/>
    <property type="match status" value="1"/>
</dbReference>
<dbReference type="InterPro" id="IPR000847">
    <property type="entry name" value="LysR_HTH_N"/>
</dbReference>
<keyword evidence="2" id="KW-0805">Transcription regulation</keyword>
<dbReference type="GO" id="GO:0003677">
    <property type="term" value="F:DNA binding"/>
    <property type="evidence" value="ECO:0007669"/>
    <property type="project" value="UniProtKB-KW"/>
</dbReference>
<protein>
    <submittedName>
        <fullName evidence="6">LysR family transcriptional regulator</fullName>
    </submittedName>
</protein>
<name>A0A941IT89_9ACTN</name>
<dbReference type="InterPro" id="IPR036390">
    <property type="entry name" value="WH_DNA-bd_sf"/>
</dbReference>
<keyword evidence="3" id="KW-0238">DNA-binding</keyword>
<keyword evidence="4" id="KW-0804">Transcription</keyword>
<dbReference type="CDD" id="cd08434">
    <property type="entry name" value="PBP2_GltC_like"/>
    <property type="match status" value="1"/>
</dbReference>
<evidence type="ECO:0000256" key="3">
    <source>
        <dbReference type="ARBA" id="ARBA00023125"/>
    </source>
</evidence>
<dbReference type="EMBL" id="JAGSOG010000048">
    <property type="protein sequence ID" value="MBR7834101.1"/>
    <property type="molecule type" value="Genomic_DNA"/>
</dbReference>
<accession>A0A941IT89</accession>
<comment type="similarity">
    <text evidence="1">Belongs to the LysR transcriptional regulatory family.</text>
</comment>
<organism evidence="6 7">
    <name type="scientific">Actinospica durhamensis</name>
    <dbReference type="NCBI Taxonomy" id="1508375"/>
    <lineage>
        <taxon>Bacteria</taxon>
        <taxon>Bacillati</taxon>
        <taxon>Actinomycetota</taxon>
        <taxon>Actinomycetes</taxon>
        <taxon>Catenulisporales</taxon>
        <taxon>Actinospicaceae</taxon>
        <taxon>Actinospica</taxon>
    </lineage>
</organism>